<evidence type="ECO:0000313" key="2">
    <source>
        <dbReference type="EMBL" id="KMZ96247.1"/>
    </source>
</evidence>
<protein>
    <recommendedName>
        <fullName evidence="1">Phosphoribosyltransferase domain-containing protein</fullName>
    </recommendedName>
</protein>
<dbReference type="InterPro" id="IPR000836">
    <property type="entry name" value="PRTase_dom"/>
</dbReference>
<dbReference type="CDD" id="cd06223">
    <property type="entry name" value="PRTases_typeI"/>
    <property type="match status" value="1"/>
</dbReference>
<gene>
    <name evidence="2" type="ORF">PVNG_02385</name>
</gene>
<dbReference type="Gene3D" id="3.40.50.2020">
    <property type="match status" value="1"/>
</dbReference>
<name>A0A0J9TNB7_PLAVI</name>
<feature type="domain" description="Phosphoribosyltransferase" evidence="1">
    <location>
        <begin position="1"/>
        <end position="124"/>
    </location>
</feature>
<evidence type="ECO:0000313" key="3">
    <source>
        <dbReference type="Proteomes" id="UP000053239"/>
    </source>
</evidence>
<dbReference type="InterPro" id="IPR029057">
    <property type="entry name" value="PRTase-like"/>
</dbReference>
<dbReference type="EMBL" id="KQ235637">
    <property type="protein sequence ID" value="KMZ96247.1"/>
    <property type="molecule type" value="Genomic_DNA"/>
</dbReference>
<reference evidence="2 3" key="1">
    <citation type="submission" date="2011-09" db="EMBL/GenBank/DDBJ databases">
        <title>The Genome Sequence of Plasmodium vivax North Korean.</title>
        <authorList>
            <consortium name="The Broad Institute Genome Sequencing Platform"/>
            <consortium name="The Broad Institute Genome Sequencing Center for Infectious Disease"/>
            <person name="Neafsey D."/>
            <person name="Carlton J."/>
            <person name="Barnwell J."/>
            <person name="Collins W."/>
            <person name="Escalante A."/>
            <person name="Mullikin J."/>
            <person name="Saul A."/>
            <person name="Guigo R."/>
            <person name="Camara F."/>
            <person name="Young S.K."/>
            <person name="Zeng Q."/>
            <person name="Gargeya S."/>
            <person name="Fitzgerald M."/>
            <person name="Haas B."/>
            <person name="Abouelleil A."/>
            <person name="Alvarado L."/>
            <person name="Arachchi H.M."/>
            <person name="Berlin A."/>
            <person name="Brown A."/>
            <person name="Chapman S.B."/>
            <person name="Chen Z."/>
            <person name="Dunbar C."/>
            <person name="Freedman E."/>
            <person name="Gearin G."/>
            <person name="Gellesch M."/>
            <person name="Goldberg J."/>
            <person name="Griggs A."/>
            <person name="Gujja S."/>
            <person name="Heiman D."/>
            <person name="Howarth C."/>
            <person name="Larson L."/>
            <person name="Lui A."/>
            <person name="MacDonald P.J.P."/>
            <person name="Montmayeur A."/>
            <person name="Murphy C."/>
            <person name="Neiman D."/>
            <person name="Pearson M."/>
            <person name="Priest M."/>
            <person name="Roberts A."/>
            <person name="Saif S."/>
            <person name="Shea T."/>
            <person name="Shenoy N."/>
            <person name="Sisk P."/>
            <person name="Stolte C."/>
            <person name="Sykes S."/>
            <person name="Wortman J."/>
            <person name="Nusbaum C."/>
            <person name="Birren B."/>
        </authorList>
    </citation>
    <scope>NUCLEOTIDE SEQUENCE [LARGE SCALE GENOMIC DNA]</scope>
    <source>
        <strain evidence="2 3">North Korean</strain>
    </source>
</reference>
<sequence>MSDALQSFFDSCTVVHLGIYRDKKLHAIKYYEKFPKDLERCKIILCDPLIATGATILKALEILNEYNCKNITILGIIASQKASKLISEKYPSINIFVADIDPETNDHGYLLPGVGDAGDRLYRTK</sequence>
<proteinExistence type="predicted"/>
<dbReference type="NCBIfam" id="NF001097">
    <property type="entry name" value="PRK00129.1"/>
    <property type="match status" value="1"/>
</dbReference>
<dbReference type="AlphaFoldDB" id="A0A0J9TNB7"/>
<accession>A0A0J9TNB7</accession>
<organism evidence="2 3">
    <name type="scientific">Plasmodium vivax North Korean</name>
    <dbReference type="NCBI Taxonomy" id="1035514"/>
    <lineage>
        <taxon>Eukaryota</taxon>
        <taxon>Sar</taxon>
        <taxon>Alveolata</taxon>
        <taxon>Apicomplexa</taxon>
        <taxon>Aconoidasida</taxon>
        <taxon>Haemosporida</taxon>
        <taxon>Plasmodiidae</taxon>
        <taxon>Plasmodium</taxon>
        <taxon>Plasmodium (Plasmodium)</taxon>
    </lineage>
</organism>
<dbReference type="SUPFAM" id="SSF53271">
    <property type="entry name" value="PRTase-like"/>
    <property type="match status" value="1"/>
</dbReference>
<evidence type="ECO:0000259" key="1">
    <source>
        <dbReference type="Pfam" id="PF14681"/>
    </source>
</evidence>
<dbReference type="Proteomes" id="UP000053239">
    <property type="component" value="Unassembled WGS sequence"/>
</dbReference>
<dbReference type="Pfam" id="PF14681">
    <property type="entry name" value="UPRTase"/>
    <property type="match status" value="1"/>
</dbReference>